<accession>A0A2S9X3H3</accession>
<dbReference type="AlphaFoldDB" id="A0A2S9X3H3"/>
<gene>
    <name evidence="1" type="ORF">BUE93_11490</name>
</gene>
<name>A0A2S9X3H3_9NEIS</name>
<comment type="caution">
    <text evidence="1">The sequence shown here is derived from an EMBL/GenBank/DDBJ whole genome shotgun (WGS) entry which is preliminary data.</text>
</comment>
<dbReference type="EMBL" id="MTBD01000026">
    <property type="protein sequence ID" value="PRP70279.1"/>
    <property type="molecule type" value="Genomic_DNA"/>
</dbReference>
<organism evidence="1 2">
    <name type="scientific">Chromobacterium amazonense</name>
    <dbReference type="NCBI Taxonomy" id="1382803"/>
    <lineage>
        <taxon>Bacteria</taxon>
        <taxon>Pseudomonadati</taxon>
        <taxon>Pseudomonadota</taxon>
        <taxon>Betaproteobacteria</taxon>
        <taxon>Neisseriales</taxon>
        <taxon>Chromobacteriaceae</taxon>
        <taxon>Chromobacterium</taxon>
    </lineage>
</organism>
<dbReference type="InterPro" id="IPR016181">
    <property type="entry name" value="Acyl_CoA_acyltransferase"/>
</dbReference>
<evidence type="ECO:0008006" key="3">
    <source>
        <dbReference type="Google" id="ProtNLM"/>
    </source>
</evidence>
<evidence type="ECO:0000313" key="2">
    <source>
        <dbReference type="Proteomes" id="UP000239469"/>
    </source>
</evidence>
<reference evidence="1 2" key="1">
    <citation type="submission" date="2017-01" db="EMBL/GenBank/DDBJ databases">
        <title>New insights into the genetic diversity of Chromobacterium isolated from tropical freshwater lake.</title>
        <authorList>
            <person name="Santos A.B."/>
            <person name="Nascimento A.M."/>
            <person name="Da Silva P.C."/>
        </authorList>
    </citation>
    <scope>NUCLEOTIDE SEQUENCE [LARGE SCALE GENOMIC DNA]</scope>
    <source>
        <strain evidence="1 2">56AF</strain>
    </source>
</reference>
<dbReference type="Gene3D" id="3.40.630.30">
    <property type="match status" value="1"/>
</dbReference>
<evidence type="ECO:0000313" key="1">
    <source>
        <dbReference type="EMBL" id="PRP70279.1"/>
    </source>
</evidence>
<dbReference type="Proteomes" id="UP000239469">
    <property type="component" value="Unassembled WGS sequence"/>
</dbReference>
<protein>
    <recommendedName>
        <fullName evidence="3">GNAT family N-acetyltransferase</fullName>
    </recommendedName>
</protein>
<dbReference type="RefSeq" id="WP_106076928.1">
    <property type="nucleotide sequence ID" value="NZ_MTBD01000026.1"/>
</dbReference>
<proteinExistence type="predicted"/>
<sequence>MRVWNREGEAAPIATPHLRLWPLGPEHAEALFPLLRQARIYDWISMRQSESVSALARRWGEFRLQGTGEREEYFFGWAAQRAGDDAWLGALDADVRADGVAVNVGYCFGPEH</sequence>
<dbReference type="SUPFAM" id="SSF55729">
    <property type="entry name" value="Acyl-CoA N-acyltransferases (Nat)"/>
    <property type="match status" value="1"/>
</dbReference>